<feature type="compositionally biased region" description="Basic and acidic residues" evidence="3">
    <location>
        <begin position="503"/>
        <end position="517"/>
    </location>
</feature>
<dbReference type="InterPro" id="IPR029063">
    <property type="entry name" value="SAM-dependent_MTases_sf"/>
</dbReference>
<dbReference type="Gene3D" id="3.40.50.150">
    <property type="entry name" value="Vaccinia Virus protein VP39"/>
    <property type="match status" value="1"/>
</dbReference>
<dbReference type="STRING" id="47428.A0A284RP35"/>
<dbReference type="PANTHER" id="PTHR13393:SF0">
    <property type="entry name" value="RNA N6-ADENOSINE-METHYLTRANSFERASE METTL16"/>
    <property type="match status" value="1"/>
</dbReference>
<accession>A0A284RP35</accession>
<proteinExistence type="predicted"/>
<evidence type="ECO:0000256" key="2">
    <source>
        <dbReference type="ARBA" id="ARBA00022679"/>
    </source>
</evidence>
<dbReference type="GO" id="GO:0008168">
    <property type="term" value="F:methyltransferase activity"/>
    <property type="evidence" value="ECO:0007669"/>
    <property type="project" value="UniProtKB-KW"/>
</dbReference>
<evidence type="ECO:0000313" key="4">
    <source>
        <dbReference type="EMBL" id="SJL10498.1"/>
    </source>
</evidence>
<protein>
    <submittedName>
        <fullName evidence="4">Uncharacterized protein</fullName>
    </submittedName>
</protein>
<evidence type="ECO:0000313" key="5">
    <source>
        <dbReference type="Proteomes" id="UP000219338"/>
    </source>
</evidence>
<feature type="compositionally biased region" description="Acidic residues" evidence="3">
    <location>
        <begin position="566"/>
        <end position="585"/>
    </location>
</feature>
<dbReference type="PANTHER" id="PTHR13393">
    <property type="entry name" value="SAM-DEPENDENT METHYLTRANSFERASE"/>
    <property type="match status" value="1"/>
</dbReference>
<dbReference type="OrthoDB" id="514248at2759"/>
<keyword evidence="5" id="KW-1185">Reference proteome</keyword>
<dbReference type="Proteomes" id="UP000219338">
    <property type="component" value="Unassembled WGS sequence"/>
</dbReference>
<keyword evidence="2" id="KW-0808">Transferase</keyword>
<dbReference type="EMBL" id="FUEG01000012">
    <property type="protein sequence ID" value="SJL10498.1"/>
    <property type="molecule type" value="Genomic_DNA"/>
</dbReference>
<dbReference type="AlphaFoldDB" id="A0A284RP35"/>
<evidence type="ECO:0000256" key="1">
    <source>
        <dbReference type="ARBA" id="ARBA00022603"/>
    </source>
</evidence>
<reference evidence="5" key="1">
    <citation type="journal article" date="2017" name="Nat. Ecol. Evol.">
        <title>Genome expansion and lineage-specific genetic innovations in the forest pathogenic fungi Armillaria.</title>
        <authorList>
            <person name="Sipos G."/>
            <person name="Prasanna A.N."/>
            <person name="Walter M.C."/>
            <person name="O'Connor E."/>
            <person name="Balint B."/>
            <person name="Krizsan K."/>
            <person name="Kiss B."/>
            <person name="Hess J."/>
            <person name="Varga T."/>
            <person name="Slot J."/>
            <person name="Riley R."/>
            <person name="Boka B."/>
            <person name="Rigling D."/>
            <person name="Barry K."/>
            <person name="Lee J."/>
            <person name="Mihaltcheva S."/>
            <person name="LaButti K."/>
            <person name="Lipzen A."/>
            <person name="Waldron R."/>
            <person name="Moloney N.M."/>
            <person name="Sperisen C."/>
            <person name="Kredics L."/>
            <person name="Vagvoelgyi C."/>
            <person name="Patrignani A."/>
            <person name="Fitzpatrick D."/>
            <person name="Nagy I."/>
            <person name="Doyle S."/>
            <person name="Anderson J.B."/>
            <person name="Grigoriev I.V."/>
            <person name="Gueldener U."/>
            <person name="Muensterkoetter M."/>
            <person name="Nagy L.G."/>
        </authorList>
    </citation>
    <scope>NUCLEOTIDE SEQUENCE [LARGE SCALE GENOMIC DNA]</scope>
    <source>
        <strain evidence="5">C18/9</strain>
    </source>
</reference>
<evidence type="ECO:0000256" key="3">
    <source>
        <dbReference type="SAM" id="MobiDB-lite"/>
    </source>
</evidence>
<dbReference type="GO" id="GO:0005634">
    <property type="term" value="C:nucleus"/>
    <property type="evidence" value="ECO:0007669"/>
    <property type="project" value="TreeGrafter"/>
</dbReference>
<dbReference type="SUPFAM" id="SSF53335">
    <property type="entry name" value="S-adenosyl-L-methionine-dependent methyltransferases"/>
    <property type="match status" value="1"/>
</dbReference>
<feature type="compositionally biased region" description="Acidic residues" evidence="3">
    <location>
        <begin position="539"/>
        <end position="549"/>
    </location>
</feature>
<dbReference type="GO" id="GO:0070475">
    <property type="term" value="P:rRNA base methylation"/>
    <property type="evidence" value="ECO:0007669"/>
    <property type="project" value="TreeGrafter"/>
</dbReference>
<dbReference type="Pfam" id="PF05971">
    <property type="entry name" value="Methyltransf_10"/>
    <property type="match status" value="1"/>
</dbReference>
<name>A0A284RP35_ARMOS</name>
<feature type="region of interest" description="Disordered" evidence="3">
    <location>
        <begin position="454"/>
        <end position="585"/>
    </location>
</feature>
<keyword evidence="1" id="KW-0489">Methyltransferase</keyword>
<sequence>MHNRNIYRRATDFVELAKAYPELENHLIPSPSSSSLKTIDFKNEESQRCLTKALLYRDFGVDVVLPEDRLCPPVPNRLNYVLWIQDIMREHPSSSVCGIDIGTGASAIYPLLACKLELDWSFVATELDDASFQLAESNISRNHLGNRVRVLQAHPGQPILFPLNTYPDGSFSFTMCNPPFYASLDEVSLSAEGKAMDPNAVCTGAPVEMVTPGGEAAFVRQISQNQTDEANRWYTSMLGKMSSLTEVVDLLKELSIENYAITEFVQGQTRRWAIGWSFTDERLPDSISRIPNTALRSLMPPHNNIVQSVPGDRVVEIREVLSAISGLETELHDGYVLVRAKEDTWSRSARRKRKRDVVHLPLACKMVCTIKVSKGGVEYQWDFVDAEGRVRYSGGTREQLVTDYRATTNSGSYEQYARNMSLPGSWTGDVVSFTRAGEYVPARYLGQESDCQELSGSEEYSYESYSSNEDVESQSHYTADYGGEDDYEYDTAYQRDPSPGPEYHPHSDTMQELEDHTYGSYQEESYFPGDYSEYHEEYEGSPEIDDSYENEVYSPPAFPELYSDPEYSDPDSYDGEAYDDDDDDD</sequence>
<gene>
    <name evidence="4" type="ORF">ARMOST_13884</name>
</gene>
<feature type="compositionally biased region" description="Low complexity" evidence="3">
    <location>
        <begin position="454"/>
        <end position="468"/>
    </location>
</feature>
<dbReference type="CDD" id="cd02440">
    <property type="entry name" value="AdoMet_MTases"/>
    <property type="match status" value="1"/>
</dbReference>
<dbReference type="InterPro" id="IPR010286">
    <property type="entry name" value="METTL16/RlmF"/>
</dbReference>
<organism evidence="4 5">
    <name type="scientific">Armillaria ostoyae</name>
    <name type="common">Armillaria root rot fungus</name>
    <dbReference type="NCBI Taxonomy" id="47428"/>
    <lineage>
        <taxon>Eukaryota</taxon>
        <taxon>Fungi</taxon>
        <taxon>Dikarya</taxon>
        <taxon>Basidiomycota</taxon>
        <taxon>Agaricomycotina</taxon>
        <taxon>Agaricomycetes</taxon>
        <taxon>Agaricomycetidae</taxon>
        <taxon>Agaricales</taxon>
        <taxon>Marasmiineae</taxon>
        <taxon>Physalacriaceae</taxon>
        <taxon>Armillaria</taxon>
    </lineage>
</organism>